<protein>
    <submittedName>
        <fullName evidence="1">Uncharacterized protein</fullName>
    </submittedName>
</protein>
<sequence length="67" mass="7710">MGKGIRVVNPYRKNRRIYRCDFDMGKISGNAGNIRGFRQMGDLFTPQVSADRVLIFGADRRKKGRFT</sequence>
<name>A0A3R8LYR2_9FIRM</name>
<gene>
    <name evidence="1" type="ORF">EBB54_12665</name>
</gene>
<proteinExistence type="predicted"/>
<dbReference type="EMBL" id="RHJS01000002">
    <property type="protein sequence ID" value="RRK32126.1"/>
    <property type="molecule type" value="Genomic_DNA"/>
</dbReference>
<dbReference type="Proteomes" id="UP000274920">
    <property type="component" value="Unassembled WGS sequence"/>
</dbReference>
<dbReference type="AlphaFoldDB" id="A0A3R8LYR2"/>
<accession>A0A3R8LYR2</accession>
<evidence type="ECO:0000313" key="2">
    <source>
        <dbReference type="Proteomes" id="UP000274920"/>
    </source>
</evidence>
<evidence type="ECO:0000313" key="1">
    <source>
        <dbReference type="EMBL" id="RRK32126.1"/>
    </source>
</evidence>
<reference evidence="1" key="1">
    <citation type="submission" date="2018-10" db="EMBL/GenBank/DDBJ databases">
        <title>Schaedlerella arabinophila gen. nov. sp. nov., isolated from the mouse intestinal tract and comparative analysis with the genome of the closely related altered Schaedler flora strain ASF502.</title>
        <authorList>
            <person name="Miyake S."/>
            <person name="Soh M."/>
            <person name="Seedorf H."/>
        </authorList>
    </citation>
    <scope>NUCLEOTIDE SEQUENCE [LARGE SCALE GENOMIC DNA]</scope>
    <source>
        <strain evidence="1">DSM 106076</strain>
    </source>
</reference>
<organism evidence="1 2">
    <name type="scientific">Schaedlerella arabinosiphila</name>
    <dbReference type="NCBI Taxonomy" id="2044587"/>
    <lineage>
        <taxon>Bacteria</taxon>
        <taxon>Bacillati</taxon>
        <taxon>Bacillota</taxon>
        <taxon>Clostridia</taxon>
        <taxon>Lachnospirales</taxon>
        <taxon>Lachnospiraceae</taxon>
        <taxon>Schaedlerella</taxon>
    </lineage>
</organism>
<keyword evidence="2" id="KW-1185">Reference proteome</keyword>
<comment type="caution">
    <text evidence="1">The sequence shown here is derived from an EMBL/GenBank/DDBJ whole genome shotgun (WGS) entry which is preliminary data.</text>
</comment>